<name>A0A3B0U0C7_9ZZZZ</name>
<gene>
    <name evidence="2" type="ORF">MNBD_ALPHA09-584</name>
</gene>
<dbReference type="EMBL" id="UOEM01000124">
    <property type="protein sequence ID" value="VAW19157.1"/>
    <property type="molecule type" value="Genomic_DNA"/>
</dbReference>
<evidence type="ECO:0000313" key="2">
    <source>
        <dbReference type="EMBL" id="VAW19157.1"/>
    </source>
</evidence>
<proteinExistence type="predicted"/>
<dbReference type="AlphaFoldDB" id="A0A3B0U0C7"/>
<dbReference type="GO" id="GO:0000160">
    <property type="term" value="P:phosphorelay signal transduction system"/>
    <property type="evidence" value="ECO:0007669"/>
    <property type="project" value="InterPro"/>
</dbReference>
<dbReference type="InterPro" id="IPR008207">
    <property type="entry name" value="Sig_transdc_His_kin_Hpt_dom"/>
</dbReference>
<accession>A0A3B0U0C7</accession>
<dbReference type="SUPFAM" id="SSF47226">
    <property type="entry name" value="Histidine-containing phosphotransfer domain, HPT domain"/>
    <property type="match status" value="1"/>
</dbReference>
<dbReference type="Pfam" id="PF01627">
    <property type="entry name" value="Hpt"/>
    <property type="match status" value="1"/>
</dbReference>
<feature type="domain" description="HPt" evidence="1">
    <location>
        <begin position="32"/>
        <end position="125"/>
    </location>
</feature>
<dbReference type="Gene3D" id="1.20.120.160">
    <property type="entry name" value="HPT domain"/>
    <property type="match status" value="1"/>
</dbReference>
<organism evidence="2">
    <name type="scientific">hydrothermal vent metagenome</name>
    <dbReference type="NCBI Taxonomy" id="652676"/>
    <lineage>
        <taxon>unclassified sequences</taxon>
        <taxon>metagenomes</taxon>
        <taxon>ecological metagenomes</taxon>
    </lineage>
</organism>
<protein>
    <recommendedName>
        <fullName evidence="1">HPt domain-containing protein</fullName>
    </recommendedName>
</protein>
<sequence length="141" mass="15694">MKNCTGDEDFTWLQDYAIFDSGQLTEYEHLVGLKGLEVAINDCVEEARFRVDTIGAAAEVGDGETIAREARVLKSMCETCGFPRLAELTRVVENVAKVRSAANIRPLIEELFRNLELSLAMLEAFADNFGAKLKHGSPRKR</sequence>
<dbReference type="PROSITE" id="PS50894">
    <property type="entry name" value="HPT"/>
    <property type="match status" value="1"/>
</dbReference>
<dbReference type="InterPro" id="IPR036641">
    <property type="entry name" value="HPT_dom_sf"/>
</dbReference>
<evidence type="ECO:0000259" key="1">
    <source>
        <dbReference type="PROSITE" id="PS50894"/>
    </source>
</evidence>
<reference evidence="2" key="1">
    <citation type="submission" date="2018-06" db="EMBL/GenBank/DDBJ databases">
        <authorList>
            <person name="Zhirakovskaya E."/>
        </authorList>
    </citation>
    <scope>NUCLEOTIDE SEQUENCE</scope>
</reference>